<accession>A0A0B7HE48</accession>
<organism evidence="1 2">
    <name type="scientific">Capnocytophaga canimorsus</name>
    <dbReference type="NCBI Taxonomy" id="28188"/>
    <lineage>
        <taxon>Bacteria</taxon>
        <taxon>Pseudomonadati</taxon>
        <taxon>Bacteroidota</taxon>
        <taxon>Flavobacteriia</taxon>
        <taxon>Flavobacteriales</taxon>
        <taxon>Flavobacteriaceae</taxon>
        <taxon>Capnocytophaga</taxon>
    </lineage>
</organism>
<dbReference type="GO" id="GO:0019216">
    <property type="term" value="P:regulation of lipid metabolic process"/>
    <property type="evidence" value="ECO:0007669"/>
    <property type="project" value="TreeGrafter"/>
</dbReference>
<dbReference type="Gene3D" id="3.40.710.10">
    <property type="entry name" value="DD-peptidase/beta-lactamase superfamily"/>
    <property type="match status" value="1"/>
</dbReference>
<evidence type="ECO:0000313" key="2">
    <source>
        <dbReference type="Proteomes" id="UP000044026"/>
    </source>
</evidence>
<dbReference type="EMBL" id="CDOE01000068">
    <property type="protein sequence ID" value="CEN37540.1"/>
    <property type="molecule type" value="Genomic_DNA"/>
</dbReference>
<dbReference type="RefSeq" id="WP_013998081.1">
    <property type="nucleotide sequence ID" value="NZ_CP022382.1"/>
</dbReference>
<dbReference type="SUPFAM" id="SSF56601">
    <property type="entry name" value="beta-lactamase/transpeptidase-like"/>
    <property type="match status" value="1"/>
</dbReference>
<dbReference type="PANTHER" id="PTHR46520:SF1">
    <property type="entry name" value="SERINE BETA-LACTAMASE-LIKE PROTEIN LACTB, MITOCHONDRIAL"/>
    <property type="match status" value="1"/>
</dbReference>
<evidence type="ECO:0000313" key="1">
    <source>
        <dbReference type="EMBL" id="CEN37540.1"/>
    </source>
</evidence>
<sequence length="394" mass="44667">MPHLKSIIGFSILCCFFQISFSQNLPENSLLQKELTAIKSFKEAKEEAEKIIKFLIEDGQVPGASITITKGNHTLWQQGYGWANIQQKTPINPSKTLFRVASVSKPISATALAQLQDKKLMDWKASVYKYLPDFPKKNFDFSIEQLGGHLSGIRGYRGKEMFSNKPFSIEEGIDMFKNDPLIAIPGSEYNYNTFNWNLISLAVQKHLKKPFENIVFEEVLQPLSMYNTLADRGKVTENQSIPYSKNKRSFTIAPAVNNFYKLAGGGFLSTSEDIARLGNALLDKNFLSENTKTQMLTSQYTTDKQKTGYGIGWQTGNDWKGRPYFGHIGNGIGGYAWFYVYPEPQVVIVMLFNVTNPKIEIYTKRFIDLILRGIEAENIKISEDTVKKLKVNQN</sequence>
<dbReference type="GO" id="GO:0006508">
    <property type="term" value="P:proteolysis"/>
    <property type="evidence" value="ECO:0007669"/>
    <property type="project" value="TreeGrafter"/>
</dbReference>
<dbReference type="Proteomes" id="UP000044026">
    <property type="component" value="Unassembled WGS sequence"/>
</dbReference>
<dbReference type="GeneID" id="69580434"/>
<dbReference type="InterPro" id="IPR012338">
    <property type="entry name" value="Beta-lactam/transpept-like"/>
</dbReference>
<name>A0A0B7HE48_9FLAO</name>
<protein>
    <submittedName>
        <fullName evidence="1">Serine beta-lactamase-like protein LACTB</fullName>
        <ecNumber evidence="1">3.4.16.4</ecNumber>
    </submittedName>
</protein>
<dbReference type="PANTHER" id="PTHR46520">
    <property type="entry name" value="SERINE BETA-LACTAMASE-LIKE PROTEIN LACTB, MITOCHONDRIAL"/>
    <property type="match status" value="1"/>
</dbReference>
<dbReference type="Pfam" id="PF00144">
    <property type="entry name" value="Beta-lactamase"/>
    <property type="match status" value="1"/>
</dbReference>
<keyword evidence="1" id="KW-0378">Hydrolase</keyword>
<reference evidence="1 2" key="1">
    <citation type="submission" date="2015-01" db="EMBL/GenBank/DDBJ databases">
        <authorList>
            <person name="Xiang T."/>
            <person name="Song Y."/>
            <person name="Huang L."/>
            <person name="Wang B."/>
            <person name="Wu P."/>
        </authorList>
    </citation>
    <scope>NUCLEOTIDE SEQUENCE [LARGE SCALE GENOMIC DNA]</scope>
    <source>
        <strain evidence="1 2">Cc12</strain>
    </source>
</reference>
<dbReference type="OMA" id="CCRQQRH"/>
<dbReference type="AlphaFoldDB" id="A0A0B7HE48"/>
<dbReference type="InterPro" id="IPR001466">
    <property type="entry name" value="Beta-lactam-related"/>
</dbReference>
<dbReference type="InterPro" id="IPR052794">
    <property type="entry name" value="Mito_Ser_Protease_LACTB"/>
</dbReference>
<keyword evidence="1" id="KW-0121">Carboxypeptidase</keyword>
<dbReference type="EC" id="3.4.16.4" evidence="1"/>
<proteinExistence type="predicted"/>
<keyword evidence="1" id="KW-0645">Protease</keyword>
<dbReference type="GO" id="GO:0009002">
    <property type="term" value="F:serine-type D-Ala-D-Ala carboxypeptidase activity"/>
    <property type="evidence" value="ECO:0007669"/>
    <property type="project" value="UniProtKB-EC"/>
</dbReference>
<gene>
    <name evidence="1" type="ORF">CCAN12_700065</name>
</gene>